<evidence type="ECO:0000256" key="4">
    <source>
        <dbReference type="ARBA" id="ARBA00022840"/>
    </source>
</evidence>
<dbReference type="InterPro" id="IPR000719">
    <property type="entry name" value="Prot_kinase_dom"/>
</dbReference>
<dbReference type="Pfam" id="PF00069">
    <property type="entry name" value="Pkinase"/>
    <property type="match status" value="1"/>
</dbReference>
<keyword evidence="4" id="KW-0067">ATP-binding</keyword>
<dbReference type="InterPro" id="IPR050108">
    <property type="entry name" value="CDK"/>
</dbReference>
<evidence type="ECO:0000256" key="2">
    <source>
        <dbReference type="ARBA" id="ARBA00022553"/>
    </source>
</evidence>
<dbReference type="OMA" id="FSKPCAS"/>
<dbReference type="eggNOG" id="KOG0663">
    <property type="taxonomic scope" value="Eukaryota"/>
</dbReference>
<dbReference type="EnsemblPlants" id="OB10G12120.1">
    <property type="protein sequence ID" value="OB10G12120.1"/>
    <property type="gene ID" value="OB10G12120"/>
</dbReference>
<dbReference type="PANTHER" id="PTHR24056">
    <property type="entry name" value="CELL DIVISION PROTEIN KINASE"/>
    <property type="match status" value="1"/>
</dbReference>
<dbReference type="GO" id="GO:0005634">
    <property type="term" value="C:nucleus"/>
    <property type="evidence" value="ECO:0007669"/>
    <property type="project" value="TreeGrafter"/>
</dbReference>
<dbReference type="EC" id="2.7.11.23" evidence="1"/>
<reference evidence="7" key="1">
    <citation type="journal article" date="2013" name="Nat. Commun.">
        <title>Whole-genome sequencing of Oryza brachyantha reveals mechanisms underlying Oryza genome evolution.</title>
        <authorList>
            <person name="Chen J."/>
            <person name="Huang Q."/>
            <person name="Gao D."/>
            <person name="Wang J."/>
            <person name="Lang Y."/>
            <person name="Liu T."/>
            <person name="Li B."/>
            <person name="Bai Z."/>
            <person name="Luis Goicoechea J."/>
            <person name="Liang C."/>
            <person name="Chen C."/>
            <person name="Zhang W."/>
            <person name="Sun S."/>
            <person name="Liao Y."/>
            <person name="Zhang X."/>
            <person name="Yang L."/>
            <person name="Song C."/>
            <person name="Wang M."/>
            <person name="Shi J."/>
            <person name="Liu G."/>
            <person name="Liu J."/>
            <person name="Zhou H."/>
            <person name="Zhou W."/>
            <person name="Yu Q."/>
            <person name="An N."/>
            <person name="Chen Y."/>
            <person name="Cai Q."/>
            <person name="Wang B."/>
            <person name="Liu B."/>
            <person name="Min J."/>
            <person name="Huang Y."/>
            <person name="Wu H."/>
            <person name="Li Z."/>
            <person name="Zhang Y."/>
            <person name="Yin Y."/>
            <person name="Song W."/>
            <person name="Jiang J."/>
            <person name="Jackson S.A."/>
            <person name="Wing R.A."/>
            <person name="Wang J."/>
            <person name="Chen M."/>
        </authorList>
    </citation>
    <scope>NUCLEOTIDE SEQUENCE [LARGE SCALE GENOMIC DNA]</scope>
    <source>
        <strain evidence="7">cv. IRGC 101232</strain>
    </source>
</reference>
<keyword evidence="8" id="KW-1185">Reference proteome</keyword>
<dbReference type="PROSITE" id="PS50011">
    <property type="entry name" value="PROTEIN_KINASE_DOM"/>
    <property type="match status" value="1"/>
</dbReference>
<evidence type="ECO:0000256" key="5">
    <source>
        <dbReference type="ARBA" id="ARBA00049280"/>
    </source>
</evidence>
<dbReference type="GO" id="GO:0005524">
    <property type="term" value="F:ATP binding"/>
    <property type="evidence" value="ECO:0007669"/>
    <property type="project" value="UniProtKB-KW"/>
</dbReference>
<evidence type="ECO:0000256" key="3">
    <source>
        <dbReference type="ARBA" id="ARBA00022741"/>
    </source>
</evidence>
<evidence type="ECO:0000313" key="8">
    <source>
        <dbReference type="Proteomes" id="UP000006038"/>
    </source>
</evidence>
<evidence type="ECO:0000259" key="6">
    <source>
        <dbReference type="PROSITE" id="PS50011"/>
    </source>
</evidence>
<dbReference type="Gene3D" id="1.10.510.10">
    <property type="entry name" value="Transferase(Phosphotransferase) domain 1"/>
    <property type="match status" value="1"/>
</dbReference>
<proteinExistence type="predicted"/>
<reference evidence="7" key="2">
    <citation type="submission" date="2013-04" db="UniProtKB">
        <authorList>
            <consortium name="EnsemblPlants"/>
        </authorList>
    </citation>
    <scope>IDENTIFICATION</scope>
</reference>
<dbReference type="GO" id="GO:0007346">
    <property type="term" value="P:regulation of mitotic cell cycle"/>
    <property type="evidence" value="ECO:0007669"/>
    <property type="project" value="TreeGrafter"/>
</dbReference>
<dbReference type="PANTHER" id="PTHR24056:SF432">
    <property type="entry name" value="OS10G0154500 PROTEIN"/>
    <property type="match status" value="1"/>
</dbReference>
<dbReference type="HOGENOM" id="CLU_000288_181_7_1"/>
<dbReference type="Proteomes" id="UP000006038">
    <property type="component" value="Chromosome 10"/>
</dbReference>
<dbReference type="Gramene" id="OB10G12120.1">
    <property type="protein sequence ID" value="OB10G12120.1"/>
    <property type="gene ID" value="OB10G12120"/>
</dbReference>
<comment type="catalytic activity">
    <reaction evidence="5">
        <text>[DNA-directed RNA polymerase] + ATP = phospho-[DNA-directed RNA polymerase] + ADP + H(+)</text>
        <dbReference type="Rhea" id="RHEA:10216"/>
        <dbReference type="Rhea" id="RHEA-COMP:11321"/>
        <dbReference type="Rhea" id="RHEA-COMP:11322"/>
        <dbReference type="ChEBI" id="CHEBI:15378"/>
        <dbReference type="ChEBI" id="CHEBI:30616"/>
        <dbReference type="ChEBI" id="CHEBI:43176"/>
        <dbReference type="ChEBI" id="CHEBI:68546"/>
        <dbReference type="ChEBI" id="CHEBI:456216"/>
        <dbReference type="EC" id="2.7.11.23"/>
    </reaction>
</comment>
<dbReference type="InterPro" id="IPR011009">
    <property type="entry name" value="Kinase-like_dom_sf"/>
</dbReference>
<accession>J3N114</accession>
<dbReference type="GO" id="GO:0008353">
    <property type="term" value="F:RNA polymerase II CTD heptapeptide repeat kinase activity"/>
    <property type="evidence" value="ECO:0007669"/>
    <property type="project" value="UniProtKB-EC"/>
</dbReference>
<evidence type="ECO:0000313" key="7">
    <source>
        <dbReference type="EnsemblPlants" id="OB10G12120.1"/>
    </source>
</evidence>
<dbReference type="SUPFAM" id="SSF56112">
    <property type="entry name" value="Protein kinase-like (PK-like)"/>
    <property type="match status" value="1"/>
</dbReference>
<keyword evidence="3" id="KW-0547">Nucleotide-binding</keyword>
<protein>
    <recommendedName>
        <fullName evidence="1">[RNA-polymerase]-subunit kinase</fullName>
        <ecNumber evidence="1">2.7.11.23</ecNumber>
    </recommendedName>
</protein>
<feature type="domain" description="Protein kinase" evidence="6">
    <location>
        <begin position="1"/>
        <end position="120"/>
    </location>
</feature>
<sequence>MATTAAPPYERFMVGTLHYNAPEQLTGKGQYNAQAVDTWALGCVMAELLTGGPAFTSKTVEEHLLELSELRDYDVGSKDSLAFGGLPGLSPAGREVLAGLLAFYDDKRMTAEAALEHRWFTGEDD</sequence>
<name>J3N114_ORYBR</name>
<evidence type="ECO:0000256" key="1">
    <source>
        <dbReference type="ARBA" id="ARBA00012409"/>
    </source>
</evidence>
<keyword evidence="2" id="KW-0597">Phosphoprotein</keyword>
<dbReference type="AlphaFoldDB" id="J3N114"/>
<organism evidence="7">
    <name type="scientific">Oryza brachyantha</name>
    <name type="common">malo sina</name>
    <dbReference type="NCBI Taxonomy" id="4533"/>
    <lineage>
        <taxon>Eukaryota</taxon>
        <taxon>Viridiplantae</taxon>
        <taxon>Streptophyta</taxon>
        <taxon>Embryophyta</taxon>
        <taxon>Tracheophyta</taxon>
        <taxon>Spermatophyta</taxon>
        <taxon>Magnoliopsida</taxon>
        <taxon>Liliopsida</taxon>
        <taxon>Poales</taxon>
        <taxon>Poaceae</taxon>
        <taxon>BOP clade</taxon>
        <taxon>Oryzoideae</taxon>
        <taxon>Oryzeae</taxon>
        <taxon>Oryzinae</taxon>
        <taxon>Oryza</taxon>
    </lineage>
</organism>